<feature type="transmembrane region" description="Helical" evidence="1">
    <location>
        <begin position="150"/>
        <end position="174"/>
    </location>
</feature>
<evidence type="ECO:0000256" key="1">
    <source>
        <dbReference type="SAM" id="Phobius"/>
    </source>
</evidence>
<keyword evidence="3" id="KW-1185">Reference proteome</keyword>
<sequence length="233" mass="25809">MISFLLSLAAISVIGSINPNGFAVQIYLLSTPKPVICALAFTLGEYVGLLLSGLLIAWGMIQVIQQVLNFVGESIYGLQFLVGIVLLVVGCNAPKIFKPSIKNLQPLSLKALHIFLVGFTIVIVETPTALPHIAALKQLTDAHISIPTFILIWALYDLVFIFPLLIMVAAYLVFNDNIVSYLKKFNYRINSWISKILPFVLPEFDGKKRLKTRQSKPCNNTGLSDLMSIKFNK</sequence>
<gene>
    <name evidence="2" type="ORF">COO91_07556</name>
</gene>
<protein>
    <submittedName>
        <fullName evidence="2">Cytochrome c biogenesis protein CcdA</fullName>
    </submittedName>
</protein>
<feature type="transmembrane region" description="Helical" evidence="1">
    <location>
        <begin position="36"/>
        <end position="61"/>
    </location>
</feature>
<evidence type="ECO:0000313" key="2">
    <source>
        <dbReference type="EMBL" id="AUB41508.1"/>
    </source>
</evidence>
<dbReference type="RefSeq" id="WP_100901900.1">
    <property type="nucleotide sequence ID" value="NZ_CAWNNC010000001.1"/>
</dbReference>
<dbReference type="Proteomes" id="UP000232003">
    <property type="component" value="Chromosome"/>
</dbReference>
<dbReference type="AlphaFoldDB" id="A0A2K8T1C6"/>
<proteinExistence type="predicted"/>
<dbReference type="KEGG" id="nfl:COO91_07556"/>
<name>A0A2K8T1C6_9NOSO</name>
<feature type="transmembrane region" description="Helical" evidence="1">
    <location>
        <begin position="67"/>
        <end position="90"/>
    </location>
</feature>
<reference evidence="2 3" key="1">
    <citation type="submission" date="2017-11" db="EMBL/GenBank/DDBJ databases">
        <title>Complete genome of a free-living desiccation-tolerant cyanobacterium and its photosynthetic adaptation to extreme terrestrial habitat.</title>
        <authorList>
            <person name="Shang J."/>
        </authorList>
    </citation>
    <scope>NUCLEOTIDE SEQUENCE [LARGE SCALE GENOMIC DNA]</scope>
    <source>
        <strain evidence="2 3">CCNUN1</strain>
    </source>
</reference>
<feature type="transmembrane region" description="Helical" evidence="1">
    <location>
        <begin position="6"/>
        <end position="29"/>
    </location>
</feature>
<keyword evidence="1" id="KW-1133">Transmembrane helix</keyword>
<accession>A0A2K8T1C6</accession>
<dbReference type="Pfam" id="PF11139">
    <property type="entry name" value="SfLAP"/>
    <property type="match status" value="1"/>
</dbReference>
<feature type="transmembrane region" description="Helical" evidence="1">
    <location>
        <begin position="111"/>
        <end position="130"/>
    </location>
</feature>
<keyword evidence="1" id="KW-0812">Transmembrane</keyword>
<keyword evidence="1" id="KW-0472">Membrane</keyword>
<dbReference type="InterPro" id="IPR021315">
    <property type="entry name" value="Gap/Sap"/>
</dbReference>
<dbReference type="OrthoDB" id="492936at2"/>
<evidence type="ECO:0000313" key="3">
    <source>
        <dbReference type="Proteomes" id="UP000232003"/>
    </source>
</evidence>
<organism evidence="2 3">
    <name type="scientific">Nostoc flagelliforme CCNUN1</name>
    <dbReference type="NCBI Taxonomy" id="2038116"/>
    <lineage>
        <taxon>Bacteria</taxon>
        <taxon>Bacillati</taxon>
        <taxon>Cyanobacteriota</taxon>
        <taxon>Cyanophyceae</taxon>
        <taxon>Nostocales</taxon>
        <taxon>Nostocaceae</taxon>
        <taxon>Nostoc</taxon>
    </lineage>
</organism>
<dbReference type="EMBL" id="CP024785">
    <property type="protein sequence ID" value="AUB41508.1"/>
    <property type="molecule type" value="Genomic_DNA"/>
</dbReference>